<dbReference type="PANTHER" id="PTHR48098">
    <property type="entry name" value="ENTEROCHELIN ESTERASE-RELATED"/>
    <property type="match status" value="1"/>
</dbReference>
<protein>
    <submittedName>
        <fullName evidence="2">S-formylglutathione hydrolase FrmB</fullName>
    </submittedName>
</protein>
<dbReference type="GO" id="GO:0016747">
    <property type="term" value="F:acyltransferase activity, transferring groups other than amino-acyl groups"/>
    <property type="evidence" value="ECO:0007669"/>
    <property type="project" value="TreeGrafter"/>
</dbReference>
<dbReference type="RefSeq" id="WP_116022313.1">
    <property type="nucleotide sequence ID" value="NZ_QTTT01000001.1"/>
</dbReference>
<gene>
    <name evidence="2" type="ORF">DFJ69_2156</name>
</gene>
<dbReference type="AlphaFoldDB" id="A0A3D9SLC0"/>
<dbReference type="Gene3D" id="3.40.50.1820">
    <property type="entry name" value="alpha/beta hydrolase"/>
    <property type="match status" value="1"/>
</dbReference>
<dbReference type="InterPro" id="IPR050583">
    <property type="entry name" value="Mycobacterial_A85_antigen"/>
</dbReference>
<dbReference type="GO" id="GO:0016787">
    <property type="term" value="F:hydrolase activity"/>
    <property type="evidence" value="ECO:0007669"/>
    <property type="project" value="UniProtKB-KW"/>
</dbReference>
<name>A0A3D9SLC0_9ACTN</name>
<evidence type="ECO:0000256" key="1">
    <source>
        <dbReference type="SAM" id="SignalP"/>
    </source>
</evidence>
<dbReference type="InterPro" id="IPR029058">
    <property type="entry name" value="AB_hydrolase_fold"/>
</dbReference>
<dbReference type="EMBL" id="QTTT01000001">
    <property type="protein sequence ID" value="REE96709.1"/>
    <property type="molecule type" value="Genomic_DNA"/>
</dbReference>
<evidence type="ECO:0000313" key="2">
    <source>
        <dbReference type="EMBL" id="REE96709.1"/>
    </source>
</evidence>
<sequence length="368" mass="39357">MIRVRHALLAAFSALSATSLGLSLVPPVHATTTEPTVVATTVIDPDESGDDDGQTLDLTVRSPAMAADMKVRVILPEGWSPTAGRTWPVLWLLHGSGQKNLQGVPSGYESWHERGMAGRLLANRQVITVMPEGGQYGWYSDWVSPGTLSPRPNWETFHMVELKQLLENGYRAGATRAIAGLSMGGFGALSYAGRHPGRFTAAAAFSAALTTTDDPYVVQGDLATDGVPHNSVWGDPLDILGGGRQRWMAHDPYHLTGTLDDIPVYVAAGDGDPDPTLPADQGVGEPAPVADLLEPGGLQQSRDFADRLDDTGTVTRNFYGDGQHIWPFWRRELCRALPMLLTNIGVSSGGLPADCNTWAATNRPTAGN</sequence>
<dbReference type="OrthoDB" id="4527292at2"/>
<evidence type="ECO:0000313" key="3">
    <source>
        <dbReference type="Proteomes" id="UP000256661"/>
    </source>
</evidence>
<dbReference type="SUPFAM" id="SSF53474">
    <property type="entry name" value="alpha/beta-Hydrolases"/>
    <property type="match status" value="1"/>
</dbReference>
<keyword evidence="3" id="KW-1185">Reference proteome</keyword>
<organism evidence="2 3">
    <name type="scientific">Thermomonospora umbrina</name>
    <dbReference type="NCBI Taxonomy" id="111806"/>
    <lineage>
        <taxon>Bacteria</taxon>
        <taxon>Bacillati</taxon>
        <taxon>Actinomycetota</taxon>
        <taxon>Actinomycetes</taxon>
        <taxon>Streptosporangiales</taxon>
        <taxon>Thermomonosporaceae</taxon>
        <taxon>Thermomonospora</taxon>
    </lineage>
</organism>
<comment type="caution">
    <text evidence="2">The sequence shown here is derived from an EMBL/GenBank/DDBJ whole genome shotgun (WGS) entry which is preliminary data.</text>
</comment>
<reference evidence="2 3" key="1">
    <citation type="submission" date="2018-08" db="EMBL/GenBank/DDBJ databases">
        <title>Sequencing the genomes of 1000 actinobacteria strains.</title>
        <authorList>
            <person name="Klenk H.-P."/>
        </authorList>
    </citation>
    <scope>NUCLEOTIDE SEQUENCE [LARGE SCALE GENOMIC DNA]</scope>
    <source>
        <strain evidence="2 3">DSM 43927</strain>
    </source>
</reference>
<keyword evidence="1" id="KW-0732">Signal</keyword>
<dbReference type="PANTHER" id="PTHR48098:SF1">
    <property type="entry name" value="DIACYLGLYCEROL ACYLTRANSFERASE_MYCOLYLTRANSFERASE AG85A"/>
    <property type="match status" value="1"/>
</dbReference>
<proteinExistence type="predicted"/>
<keyword evidence="2" id="KW-0378">Hydrolase</keyword>
<feature type="chain" id="PRO_5017691450" evidence="1">
    <location>
        <begin position="31"/>
        <end position="368"/>
    </location>
</feature>
<dbReference type="InterPro" id="IPR000801">
    <property type="entry name" value="Esterase-like"/>
</dbReference>
<feature type="signal peptide" evidence="1">
    <location>
        <begin position="1"/>
        <end position="30"/>
    </location>
</feature>
<accession>A0A3D9SLC0</accession>
<dbReference type="Proteomes" id="UP000256661">
    <property type="component" value="Unassembled WGS sequence"/>
</dbReference>
<dbReference type="Pfam" id="PF00756">
    <property type="entry name" value="Esterase"/>
    <property type="match status" value="1"/>
</dbReference>